<feature type="transmembrane region" description="Helical" evidence="11">
    <location>
        <begin position="197"/>
        <end position="220"/>
    </location>
</feature>
<evidence type="ECO:0000256" key="5">
    <source>
        <dbReference type="ARBA" id="ARBA00022692"/>
    </source>
</evidence>
<proteinExistence type="predicted"/>
<dbReference type="InterPro" id="IPR002585">
    <property type="entry name" value="Cyt-d_ubiquinol_oxidase_su_1"/>
</dbReference>
<dbReference type="Pfam" id="PF01654">
    <property type="entry name" value="Cyt_bd_oxida_I"/>
    <property type="match status" value="1"/>
</dbReference>
<feature type="transmembrane region" description="Helical" evidence="11">
    <location>
        <begin position="296"/>
        <end position="316"/>
    </location>
</feature>
<evidence type="ECO:0000256" key="8">
    <source>
        <dbReference type="ARBA" id="ARBA00022989"/>
    </source>
</evidence>
<dbReference type="Proteomes" id="UP001060771">
    <property type="component" value="Chromosome"/>
</dbReference>
<keyword evidence="3" id="KW-1003">Cell membrane</keyword>
<evidence type="ECO:0000256" key="2">
    <source>
        <dbReference type="ARBA" id="ARBA00022448"/>
    </source>
</evidence>
<evidence type="ECO:0000313" key="12">
    <source>
        <dbReference type="EMBL" id="BDR93354.1"/>
    </source>
</evidence>
<keyword evidence="7" id="KW-0249">Electron transport</keyword>
<evidence type="ECO:0000256" key="6">
    <source>
        <dbReference type="ARBA" id="ARBA00022723"/>
    </source>
</evidence>
<keyword evidence="13" id="KW-1185">Reference proteome</keyword>
<evidence type="ECO:0000256" key="7">
    <source>
        <dbReference type="ARBA" id="ARBA00022982"/>
    </source>
</evidence>
<keyword evidence="5 11" id="KW-0812">Transmembrane</keyword>
<evidence type="ECO:0000256" key="9">
    <source>
        <dbReference type="ARBA" id="ARBA00023004"/>
    </source>
</evidence>
<keyword evidence="9" id="KW-0408">Iron</keyword>
<feature type="transmembrane region" description="Helical" evidence="11">
    <location>
        <begin position="7"/>
        <end position="29"/>
    </location>
</feature>
<keyword evidence="8 11" id="KW-1133">Transmembrane helix</keyword>
<feature type="transmembrane region" description="Helical" evidence="11">
    <location>
        <begin position="35"/>
        <end position="52"/>
    </location>
</feature>
<protein>
    <submittedName>
        <fullName evidence="12">Cytochrome oxidase subunit I</fullName>
    </submittedName>
</protein>
<keyword evidence="6" id="KW-0479">Metal-binding</keyword>
<keyword evidence="10 11" id="KW-0472">Membrane</keyword>
<organism evidence="12 13">
    <name type="scientific">Vulcanisaeta souniana JCM 11219</name>
    <dbReference type="NCBI Taxonomy" id="1293586"/>
    <lineage>
        <taxon>Archaea</taxon>
        <taxon>Thermoproteota</taxon>
        <taxon>Thermoprotei</taxon>
        <taxon>Thermoproteales</taxon>
        <taxon>Thermoproteaceae</taxon>
        <taxon>Vulcanisaeta</taxon>
    </lineage>
</organism>
<comment type="subcellular location">
    <subcellularLocation>
        <location evidence="1">Cell membrane</location>
        <topology evidence="1">Multi-pass membrane protein</topology>
    </subcellularLocation>
</comment>
<feature type="transmembrane region" description="Helical" evidence="11">
    <location>
        <begin position="103"/>
        <end position="128"/>
    </location>
</feature>
<dbReference type="EMBL" id="AP026830">
    <property type="protein sequence ID" value="BDR93354.1"/>
    <property type="molecule type" value="Genomic_DNA"/>
</dbReference>
<evidence type="ECO:0000313" key="13">
    <source>
        <dbReference type="Proteomes" id="UP001060771"/>
    </source>
</evidence>
<dbReference type="PANTHER" id="PTHR30365:SF14">
    <property type="entry name" value="CYTOCHROME BD MENAQUINOL OXIDASE SUBUNIT I-RELATED"/>
    <property type="match status" value="1"/>
</dbReference>
<reference evidence="13" key="1">
    <citation type="submission" date="2022-09" db="EMBL/GenBank/DDBJ databases">
        <title>Complete genome sequence of Vulcanisaeta souniana.</title>
        <authorList>
            <person name="Kato S."/>
            <person name="Itoh T."/>
            <person name="Ohkuma M."/>
        </authorList>
    </citation>
    <scope>NUCLEOTIDE SEQUENCE [LARGE SCALE GENOMIC DNA]</scope>
    <source>
        <strain evidence="13">JCM 11219</strain>
    </source>
</reference>
<gene>
    <name evidence="12" type="ORF">Vsou_24470</name>
</gene>
<keyword evidence="4" id="KW-0349">Heme</keyword>
<sequence length="437" mass="48369">MKRSRWWSIEVIGMVSATDIAVGLIAWAFSVHLPLVYTVLGLGWLLPTLELIGHRRNRQVYVELAHNMANYLITVYAIGGLFGTIITVFLAGLLPIFTNIAGALLWPVWGIAIAFGVAIALPFIGFYYRSFGRVSPVKHVAIGYGMAIALTVIPAMFRLVFAFINYPAGVEVFKDETSIVGFTLGINWSQVFLNPTYIPLFLATLFGAIAMTGVLMNSIFGWRYAVDRSEYRLTGYRISNWVSLVFGVLYAVFAGLYLYEVYLYSPTVAWSIFGKPPAYLPSSLYPVYEPTMMLTGVFYMDVALGAILLILITLSLKFINRPISALKLVLVLLLMVSAEVMNGLAHLPYAIVPPLSAVPVLVKAYGLQFTLQVADTLKVSTLLTPQLNALLQLVSVEPGLLYGSLVVFAFFNALLLYIIYAALSWKWVPQVIRVEKS</sequence>
<evidence type="ECO:0000256" key="11">
    <source>
        <dbReference type="SAM" id="Phobius"/>
    </source>
</evidence>
<feature type="transmembrane region" description="Helical" evidence="11">
    <location>
        <begin position="73"/>
        <end position="97"/>
    </location>
</feature>
<feature type="transmembrane region" description="Helical" evidence="11">
    <location>
        <begin position="140"/>
        <end position="164"/>
    </location>
</feature>
<evidence type="ECO:0000256" key="10">
    <source>
        <dbReference type="ARBA" id="ARBA00023136"/>
    </source>
</evidence>
<accession>A0ABM8BQM2</accession>
<feature type="transmembrane region" description="Helical" evidence="11">
    <location>
        <begin position="241"/>
        <end position="259"/>
    </location>
</feature>
<feature type="transmembrane region" description="Helical" evidence="11">
    <location>
        <begin position="400"/>
        <end position="423"/>
    </location>
</feature>
<dbReference type="PANTHER" id="PTHR30365">
    <property type="entry name" value="CYTOCHROME D UBIQUINOL OXIDASE"/>
    <property type="match status" value="1"/>
</dbReference>
<evidence type="ECO:0000256" key="3">
    <source>
        <dbReference type="ARBA" id="ARBA00022475"/>
    </source>
</evidence>
<name>A0ABM8BQM2_9CREN</name>
<feature type="transmembrane region" description="Helical" evidence="11">
    <location>
        <begin position="328"/>
        <end position="351"/>
    </location>
</feature>
<evidence type="ECO:0000256" key="1">
    <source>
        <dbReference type="ARBA" id="ARBA00004651"/>
    </source>
</evidence>
<evidence type="ECO:0000256" key="4">
    <source>
        <dbReference type="ARBA" id="ARBA00022617"/>
    </source>
</evidence>
<keyword evidence="2" id="KW-0813">Transport</keyword>